<evidence type="ECO:0000256" key="3">
    <source>
        <dbReference type="PROSITE-ProRule" id="PRU00169"/>
    </source>
</evidence>
<gene>
    <name evidence="8" type="primary">cph2_5</name>
    <name evidence="10" type="ORF">DW707_10050</name>
    <name evidence="9" type="ORF">DWY29_08785</name>
    <name evidence="8" type="ORF">ERS852444_03066</name>
    <name evidence="7" type="ORF">RIL183_25921</name>
</gene>
<dbReference type="EMBL" id="QRUN01000010">
    <property type="protein sequence ID" value="RGR68292.1"/>
    <property type="molecule type" value="Genomic_DNA"/>
</dbReference>
<dbReference type="AlphaFoldDB" id="A0A0M6WUB0"/>
<evidence type="ECO:0000259" key="4">
    <source>
        <dbReference type="PROSITE" id="PS50110"/>
    </source>
</evidence>
<dbReference type="Pfam" id="PF00990">
    <property type="entry name" value="GGDEF"/>
    <property type="match status" value="1"/>
</dbReference>
<dbReference type="Pfam" id="PF00563">
    <property type="entry name" value="EAL"/>
    <property type="match status" value="1"/>
</dbReference>
<evidence type="ECO:0000259" key="6">
    <source>
        <dbReference type="PROSITE" id="PS50887"/>
    </source>
</evidence>
<dbReference type="Proteomes" id="UP000285820">
    <property type="component" value="Unassembled WGS sequence"/>
</dbReference>
<reference evidence="7" key="2">
    <citation type="submission" date="2015-05" db="EMBL/GenBank/DDBJ databases">
        <authorList>
            <person name="Wang D.B."/>
            <person name="Wang M."/>
        </authorList>
    </citation>
    <scope>NUCLEOTIDE SEQUENCE [LARGE SCALE GENOMIC DNA]</scope>
    <source>
        <strain evidence="7">L1-83</strain>
    </source>
</reference>
<sequence>MKNAILIVDDSRLNRETLADILKDKYNIIEAEDGRSGLEVLEKRKDDIVLVILDIVMPGMDGFAFMEEARTRESIRNIPIVVATTENDYQTEKRCLELGVWDFIPKVFQPEIIRFRVLNTIKRSMAHSLEHDGLTGLYTIQKFSQCVKRNLENNQDTKFTFIRLDIERFKMINNFYGVEAGDRLLVYISGLIETYWQDVENCVFGRIDGDVFGICFPKDEKKLNGFILYIKRELKKYKAAYYLETAMGIYDILDNNLDVRNIIARATLAAKQCKGQYMIHEARYTEELRAKIIREQNIINEMEHALETGEFVVYFQPKYELDHCRPSGAEALVRWKKADGTIVSPGDFIPVFESNGFIIRLDYYVWDQVCQFIKNNLAHRGDSEVISVNVSRVNLYNPDFLESLVNLVEKYKIPPKYLNLELTESAFSDDARMIQNAVDYLHKAGFTILMDDFGSGYSSLNVLKDIDIDVLKIDMRFLSKGSSEERGEKILEAVIKMAKSLDMLVIAEGVEEEKQVKMLKRLGCDYIQGYYFAKPMPKKDYVKLLQKSR</sequence>
<dbReference type="RefSeq" id="WP_055039935.1">
    <property type="nucleotide sequence ID" value="NZ_CVRS01000081.1"/>
</dbReference>
<dbReference type="EMBL" id="QSKW01000014">
    <property type="protein sequence ID" value="RHE97126.1"/>
    <property type="molecule type" value="Genomic_DNA"/>
</dbReference>
<dbReference type="Proteomes" id="UP000095453">
    <property type="component" value="Unassembled WGS sequence"/>
</dbReference>
<dbReference type="SMART" id="SM00052">
    <property type="entry name" value="EAL"/>
    <property type="match status" value="1"/>
</dbReference>
<dbReference type="SUPFAM" id="SSF55073">
    <property type="entry name" value="Nucleotide cyclase"/>
    <property type="match status" value="1"/>
</dbReference>
<feature type="domain" description="GGDEF" evidence="6">
    <location>
        <begin position="157"/>
        <end position="287"/>
    </location>
</feature>
<dbReference type="InterPro" id="IPR050706">
    <property type="entry name" value="Cyclic-di-GMP_PDE-like"/>
</dbReference>
<proteinExistence type="predicted"/>
<dbReference type="Proteomes" id="UP000049828">
    <property type="component" value="Unassembled WGS sequence"/>
</dbReference>
<dbReference type="PANTHER" id="PTHR33121:SF70">
    <property type="entry name" value="SIGNALING PROTEIN YKOW"/>
    <property type="match status" value="1"/>
</dbReference>
<evidence type="ECO:0000259" key="5">
    <source>
        <dbReference type="PROSITE" id="PS50883"/>
    </source>
</evidence>
<evidence type="ECO:0000313" key="12">
    <source>
        <dbReference type="Proteomes" id="UP000095453"/>
    </source>
</evidence>
<dbReference type="SMART" id="SM00267">
    <property type="entry name" value="GGDEF"/>
    <property type="match status" value="1"/>
</dbReference>
<dbReference type="CDD" id="cd01948">
    <property type="entry name" value="EAL"/>
    <property type="match status" value="1"/>
</dbReference>
<organism evidence="7 11">
    <name type="scientific">Roseburia inulinivorans</name>
    <dbReference type="NCBI Taxonomy" id="360807"/>
    <lineage>
        <taxon>Bacteria</taxon>
        <taxon>Bacillati</taxon>
        <taxon>Bacillota</taxon>
        <taxon>Clostridia</taxon>
        <taxon>Lachnospirales</taxon>
        <taxon>Lachnospiraceae</taxon>
        <taxon>Roseburia</taxon>
    </lineage>
</organism>
<dbReference type="PROSITE" id="PS50883">
    <property type="entry name" value="EAL"/>
    <property type="match status" value="1"/>
</dbReference>
<evidence type="ECO:0000313" key="10">
    <source>
        <dbReference type="EMBL" id="RHE97126.1"/>
    </source>
</evidence>
<evidence type="ECO:0000313" key="7">
    <source>
        <dbReference type="EMBL" id="CRL40343.1"/>
    </source>
</evidence>
<evidence type="ECO:0000313" key="9">
    <source>
        <dbReference type="EMBL" id="RGR68292.1"/>
    </source>
</evidence>
<dbReference type="Gene3D" id="3.20.20.450">
    <property type="entry name" value="EAL domain"/>
    <property type="match status" value="1"/>
</dbReference>
<dbReference type="PROSITE" id="PS50887">
    <property type="entry name" value="GGDEF"/>
    <property type="match status" value="1"/>
</dbReference>
<evidence type="ECO:0000256" key="1">
    <source>
        <dbReference type="ARBA" id="ARBA00018672"/>
    </source>
</evidence>
<dbReference type="Gene3D" id="3.30.70.270">
    <property type="match status" value="1"/>
</dbReference>
<evidence type="ECO:0000256" key="2">
    <source>
        <dbReference type="ARBA" id="ARBA00024867"/>
    </source>
</evidence>
<dbReference type="OrthoDB" id="9805474at2"/>
<dbReference type="InterPro" id="IPR043128">
    <property type="entry name" value="Rev_trsase/Diguanyl_cyclase"/>
</dbReference>
<dbReference type="InterPro" id="IPR011006">
    <property type="entry name" value="CheY-like_superfamily"/>
</dbReference>
<accession>A0A0M6WUB0</accession>
<evidence type="ECO:0000313" key="13">
    <source>
        <dbReference type="Proteomes" id="UP000285820"/>
    </source>
</evidence>
<protein>
    <recommendedName>
        <fullName evidence="1">Stage 0 sporulation protein A homolog</fullName>
    </recommendedName>
</protein>
<evidence type="ECO:0000313" key="8">
    <source>
        <dbReference type="EMBL" id="CUN27546.1"/>
    </source>
</evidence>
<dbReference type="InterPro" id="IPR035919">
    <property type="entry name" value="EAL_sf"/>
</dbReference>
<dbReference type="EMBL" id="CVRS01000081">
    <property type="protein sequence ID" value="CRL40343.1"/>
    <property type="molecule type" value="Genomic_DNA"/>
</dbReference>
<dbReference type="NCBIfam" id="TIGR00254">
    <property type="entry name" value="GGDEF"/>
    <property type="match status" value="1"/>
</dbReference>
<reference evidence="13 14" key="3">
    <citation type="submission" date="2018-08" db="EMBL/GenBank/DDBJ databases">
        <title>A genome reference for cultivated species of the human gut microbiota.</title>
        <authorList>
            <person name="Zou Y."/>
            <person name="Xue W."/>
            <person name="Luo G."/>
        </authorList>
    </citation>
    <scope>NUCLEOTIDE SEQUENCE [LARGE SCALE GENOMIC DNA]</scope>
    <source>
        <strain evidence="9 13">AF24-4</strain>
        <strain evidence="10 14">AM27-11</strain>
    </source>
</reference>
<reference evidence="11" key="1">
    <citation type="submission" date="2015-05" db="EMBL/GenBank/DDBJ databases">
        <authorList>
            <consortium name="Pathogen Informatics"/>
        </authorList>
    </citation>
    <scope>NUCLEOTIDE SEQUENCE [LARGE SCALE GENOMIC DNA]</scope>
    <source>
        <strain evidence="8 12">2789STDY5608887</strain>
        <strain evidence="11">L1-83</strain>
    </source>
</reference>
<dbReference type="SUPFAM" id="SSF52172">
    <property type="entry name" value="CheY-like"/>
    <property type="match status" value="1"/>
</dbReference>
<dbReference type="InterPro" id="IPR001789">
    <property type="entry name" value="Sig_transdc_resp-reg_receiver"/>
</dbReference>
<dbReference type="STRING" id="360807.ERS852392_00019"/>
<feature type="modified residue" description="4-aspartylphosphate" evidence="3">
    <location>
        <position position="54"/>
    </location>
</feature>
<keyword evidence="3" id="KW-0597">Phosphoprotein</keyword>
<name>A0A0M6WUB0_9FIRM</name>
<dbReference type="PANTHER" id="PTHR33121">
    <property type="entry name" value="CYCLIC DI-GMP PHOSPHODIESTERASE PDEF"/>
    <property type="match status" value="1"/>
</dbReference>
<dbReference type="PROSITE" id="PS50110">
    <property type="entry name" value="RESPONSE_REGULATORY"/>
    <property type="match status" value="1"/>
</dbReference>
<keyword evidence="11" id="KW-1185">Reference proteome</keyword>
<dbReference type="GO" id="GO:0000160">
    <property type="term" value="P:phosphorelay signal transduction system"/>
    <property type="evidence" value="ECO:0007669"/>
    <property type="project" value="InterPro"/>
</dbReference>
<dbReference type="SUPFAM" id="SSF141868">
    <property type="entry name" value="EAL domain-like"/>
    <property type="match status" value="1"/>
</dbReference>
<evidence type="ECO:0000313" key="11">
    <source>
        <dbReference type="Proteomes" id="UP000049828"/>
    </source>
</evidence>
<dbReference type="SMART" id="SM00448">
    <property type="entry name" value="REC"/>
    <property type="match status" value="1"/>
</dbReference>
<feature type="domain" description="Response regulatory" evidence="4">
    <location>
        <begin position="4"/>
        <end position="121"/>
    </location>
</feature>
<dbReference type="InterPro" id="IPR029787">
    <property type="entry name" value="Nucleotide_cyclase"/>
</dbReference>
<dbReference type="Gene3D" id="3.40.50.2300">
    <property type="match status" value="1"/>
</dbReference>
<dbReference type="EMBL" id="CYXX01000031">
    <property type="protein sequence ID" value="CUN27546.1"/>
    <property type="molecule type" value="Genomic_DNA"/>
</dbReference>
<dbReference type="Pfam" id="PF00072">
    <property type="entry name" value="Response_reg"/>
    <property type="match status" value="1"/>
</dbReference>
<feature type="domain" description="EAL" evidence="5">
    <location>
        <begin position="295"/>
        <end position="549"/>
    </location>
</feature>
<dbReference type="InterPro" id="IPR001633">
    <property type="entry name" value="EAL_dom"/>
</dbReference>
<dbReference type="InterPro" id="IPR000160">
    <property type="entry name" value="GGDEF_dom"/>
</dbReference>
<dbReference type="GO" id="GO:0071111">
    <property type="term" value="F:cyclic-guanylate-specific phosphodiesterase activity"/>
    <property type="evidence" value="ECO:0007669"/>
    <property type="project" value="InterPro"/>
</dbReference>
<comment type="function">
    <text evidence="2">May play the central regulatory role in sporulation. It may be an element of the effector pathway responsible for the activation of sporulation genes in response to nutritional stress. Spo0A may act in concert with spo0H (a sigma factor) to control the expression of some genes that are critical to the sporulation process.</text>
</comment>
<dbReference type="Proteomes" id="UP000286271">
    <property type="component" value="Unassembled WGS sequence"/>
</dbReference>
<evidence type="ECO:0000313" key="14">
    <source>
        <dbReference type="Proteomes" id="UP000286271"/>
    </source>
</evidence>